<dbReference type="EMBL" id="AP014633">
    <property type="protein sequence ID" value="BAP56081.1"/>
    <property type="molecule type" value="Genomic_DNA"/>
</dbReference>
<evidence type="ECO:0000256" key="3">
    <source>
        <dbReference type="ARBA" id="ARBA00022475"/>
    </source>
</evidence>
<name>A0A090BV18_9GAMM</name>
<evidence type="ECO:0000313" key="6">
    <source>
        <dbReference type="EMBL" id="BAP56081.1"/>
    </source>
</evidence>
<keyword evidence="4" id="KW-0997">Cell inner membrane</keyword>
<keyword evidence="5" id="KW-0472">Membrane</keyword>
<comment type="subcellular location">
    <subcellularLocation>
        <location evidence="1">Endomembrane system</location>
    </subcellularLocation>
</comment>
<sequence>MEKTQLTFGFIPLTDCAPLVVAREGGFFAQQGLDVTLSREPSWANIRDKVLFGELDGAQMLATMPLATTLGINGIAKPTITAFNLDLNGNAITVSNALYQRLLAADPVAMQTRPISARALKQVIDADKAAGKDCMTFAMVFPVSTHNYALRYWMAAAGIHPDKDVRLVVVPPPKMVTQLQAGNIHGYCVGEPWNAQAVKLGIGHILITNYEIWNNMPEKVFGVNQEWAESYPHTHQSVLKALLAACQWLDQPENRLTAAQWLAQPHYVGASLEVIKMSLLGTFQYHPDQEPQNLPDFNVFYRYAANFPWRSQAAWFLSQMLRWGDIETAIDIHAVAQQVYRPDLYRQAADALSMASPLLDNKIEGNHATAWEFTEATSPLTMGADRFFDGQSYDPHQLMDYIAAFRIQRRLVTLADLNKANTH</sequence>
<dbReference type="PANTHER" id="PTHR30024:SF43">
    <property type="entry name" value="BLL4572 PROTEIN"/>
    <property type="match status" value="1"/>
</dbReference>
<gene>
    <name evidence="6" type="ORF">THII_1784</name>
</gene>
<dbReference type="Pfam" id="PF13379">
    <property type="entry name" value="NMT1_2"/>
    <property type="match status" value="1"/>
</dbReference>
<dbReference type="STRING" id="40754.THII_1784"/>
<evidence type="ECO:0000256" key="1">
    <source>
        <dbReference type="ARBA" id="ARBA00004308"/>
    </source>
</evidence>
<proteinExistence type="predicted"/>
<keyword evidence="7" id="KW-1185">Reference proteome</keyword>
<reference evidence="6 7" key="1">
    <citation type="journal article" date="2014" name="ISME J.">
        <title>Ecophysiology of Thioploca ingrica as revealed by the complete genome sequence supplemented with proteomic evidence.</title>
        <authorList>
            <person name="Kojima H."/>
            <person name="Ogura Y."/>
            <person name="Yamamoto N."/>
            <person name="Togashi T."/>
            <person name="Mori H."/>
            <person name="Watanabe T."/>
            <person name="Nemoto F."/>
            <person name="Kurokawa K."/>
            <person name="Hayashi T."/>
            <person name="Fukui M."/>
        </authorList>
    </citation>
    <scope>NUCLEOTIDE SEQUENCE [LARGE SCALE GENOMIC DNA]</scope>
</reference>
<evidence type="ECO:0000256" key="5">
    <source>
        <dbReference type="ARBA" id="ARBA00023136"/>
    </source>
</evidence>
<evidence type="ECO:0000313" key="7">
    <source>
        <dbReference type="Proteomes" id="UP000031623"/>
    </source>
</evidence>
<organism evidence="6 7">
    <name type="scientific">Thioploca ingrica</name>
    <dbReference type="NCBI Taxonomy" id="40754"/>
    <lineage>
        <taxon>Bacteria</taxon>
        <taxon>Pseudomonadati</taxon>
        <taxon>Pseudomonadota</taxon>
        <taxon>Gammaproteobacteria</taxon>
        <taxon>Thiotrichales</taxon>
        <taxon>Thiotrichaceae</taxon>
        <taxon>Thioploca</taxon>
    </lineage>
</organism>
<dbReference type="Gene3D" id="3.40.190.10">
    <property type="entry name" value="Periplasmic binding protein-like II"/>
    <property type="match status" value="2"/>
</dbReference>
<accession>A0A090BV18</accession>
<dbReference type="OrthoDB" id="9815454at2"/>
<dbReference type="GO" id="GO:0012505">
    <property type="term" value="C:endomembrane system"/>
    <property type="evidence" value="ECO:0007669"/>
    <property type="project" value="UniProtKB-SubCell"/>
</dbReference>
<dbReference type="PANTHER" id="PTHR30024">
    <property type="entry name" value="ALIPHATIC SULFONATES-BINDING PROTEIN-RELATED"/>
    <property type="match status" value="1"/>
</dbReference>
<dbReference type="CDD" id="cd13553">
    <property type="entry name" value="PBP2_NrtA_CpmA_like"/>
    <property type="match status" value="1"/>
</dbReference>
<keyword evidence="2" id="KW-0813">Transport</keyword>
<dbReference type="KEGG" id="tig:THII_1784"/>
<dbReference type="SUPFAM" id="SSF53850">
    <property type="entry name" value="Periplasmic binding protein-like II"/>
    <property type="match status" value="1"/>
</dbReference>
<dbReference type="InterPro" id="IPR044527">
    <property type="entry name" value="NrtA/CpmA_ABC-bd_dom"/>
</dbReference>
<dbReference type="AlphaFoldDB" id="A0A090BV18"/>
<evidence type="ECO:0000256" key="4">
    <source>
        <dbReference type="ARBA" id="ARBA00022519"/>
    </source>
</evidence>
<evidence type="ECO:0000256" key="2">
    <source>
        <dbReference type="ARBA" id="ARBA00022448"/>
    </source>
</evidence>
<protein>
    <submittedName>
        <fullName evidence="6">ABC-type nitrate/sulfonate/bicarbonate transport system, periplasmic component</fullName>
    </submittedName>
</protein>
<keyword evidence="3" id="KW-1003">Cell membrane</keyword>
<dbReference type="HOGENOM" id="CLU_037398_0_1_6"/>
<dbReference type="Proteomes" id="UP000031623">
    <property type="component" value="Chromosome"/>
</dbReference>